<dbReference type="HOGENOM" id="CLU_1981563_0_0_1"/>
<proteinExistence type="predicted"/>
<organism evidence="2 3">
    <name type="scientific">Dothistroma septosporum (strain NZE10 / CBS 128990)</name>
    <name type="common">Red band needle blight fungus</name>
    <name type="synonym">Mycosphaerella pini</name>
    <dbReference type="NCBI Taxonomy" id="675120"/>
    <lineage>
        <taxon>Eukaryota</taxon>
        <taxon>Fungi</taxon>
        <taxon>Dikarya</taxon>
        <taxon>Ascomycota</taxon>
        <taxon>Pezizomycotina</taxon>
        <taxon>Dothideomycetes</taxon>
        <taxon>Dothideomycetidae</taxon>
        <taxon>Mycosphaerellales</taxon>
        <taxon>Mycosphaerellaceae</taxon>
        <taxon>Dothistroma</taxon>
    </lineage>
</organism>
<name>N1PGF2_DOTSN</name>
<dbReference type="EMBL" id="KB446543">
    <property type="protein sequence ID" value="EME40625.1"/>
    <property type="molecule type" value="Genomic_DNA"/>
</dbReference>
<feature type="compositionally biased region" description="Basic residues" evidence="1">
    <location>
        <begin position="71"/>
        <end position="87"/>
    </location>
</feature>
<sequence length="126" mass="13686">MSFRHRVDCSDDTRVGKGLSICTSYSRNPSFSVQMTIARSAVRATASNIHCRLPLPCILVLELGQSGPPRHQSRHNPSRVPRRGSRVQRRDRTPQSLPPSSAAPPQPISRASGAECTCLAGSIGLR</sequence>
<dbReference type="AlphaFoldDB" id="N1PGF2"/>
<keyword evidence="3" id="KW-1185">Reference proteome</keyword>
<dbReference type="Proteomes" id="UP000016933">
    <property type="component" value="Unassembled WGS sequence"/>
</dbReference>
<reference evidence="2 3" key="2">
    <citation type="journal article" date="2012" name="PLoS Pathog.">
        <title>Diverse lifestyles and strategies of plant pathogenesis encoded in the genomes of eighteen Dothideomycetes fungi.</title>
        <authorList>
            <person name="Ohm R.A."/>
            <person name="Feau N."/>
            <person name="Henrissat B."/>
            <person name="Schoch C.L."/>
            <person name="Horwitz B.A."/>
            <person name="Barry K.W."/>
            <person name="Condon B.J."/>
            <person name="Copeland A.C."/>
            <person name="Dhillon B."/>
            <person name="Glaser F."/>
            <person name="Hesse C.N."/>
            <person name="Kosti I."/>
            <person name="LaButti K."/>
            <person name="Lindquist E.A."/>
            <person name="Lucas S."/>
            <person name="Salamov A.A."/>
            <person name="Bradshaw R.E."/>
            <person name="Ciuffetti L."/>
            <person name="Hamelin R.C."/>
            <person name="Kema G.H.J."/>
            <person name="Lawrence C."/>
            <person name="Scott J.A."/>
            <person name="Spatafora J.W."/>
            <person name="Turgeon B.G."/>
            <person name="de Wit P.J.G.M."/>
            <person name="Zhong S."/>
            <person name="Goodwin S.B."/>
            <person name="Grigoriev I.V."/>
        </authorList>
    </citation>
    <scope>NUCLEOTIDE SEQUENCE [LARGE SCALE GENOMIC DNA]</scope>
    <source>
        <strain evidence="3">NZE10 / CBS 128990</strain>
    </source>
</reference>
<evidence type="ECO:0000313" key="2">
    <source>
        <dbReference type="EMBL" id="EME40625.1"/>
    </source>
</evidence>
<accession>N1PGF2</accession>
<reference evidence="3" key="1">
    <citation type="journal article" date="2012" name="PLoS Genet.">
        <title>The genomes of the fungal plant pathogens Cladosporium fulvum and Dothistroma septosporum reveal adaptation to different hosts and lifestyles but also signatures of common ancestry.</title>
        <authorList>
            <person name="de Wit P.J.G.M."/>
            <person name="van der Burgt A."/>
            <person name="Oekmen B."/>
            <person name="Stergiopoulos I."/>
            <person name="Abd-Elsalam K.A."/>
            <person name="Aerts A.L."/>
            <person name="Bahkali A.H."/>
            <person name="Beenen H.G."/>
            <person name="Chettri P."/>
            <person name="Cox M.P."/>
            <person name="Datema E."/>
            <person name="de Vries R.P."/>
            <person name="Dhillon B."/>
            <person name="Ganley A.R."/>
            <person name="Griffiths S.A."/>
            <person name="Guo Y."/>
            <person name="Hamelin R.C."/>
            <person name="Henrissat B."/>
            <person name="Kabir M.S."/>
            <person name="Jashni M.K."/>
            <person name="Kema G."/>
            <person name="Klaubauf S."/>
            <person name="Lapidus A."/>
            <person name="Levasseur A."/>
            <person name="Lindquist E."/>
            <person name="Mehrabi R."/>
            <person name="Ohm R.A."/>
            <person name="Owen T.J."/>
            <person name="Salamov A."/>
            <person name="Schwelm A."/>
            <person name="Schijlen E."/>
            <person name="Sun H."/>
            <person name="van den Burg H.A."/>
            <person name="van Ham R.C.H.J."/>
            <person name="Zhang S."/>
            <person name="Goodwin S.B."/>
            <person name="Grigoriev I.V."/>
            <person name="Collemare J."/>
            <person name="Bradshaw R.E."/>
        </authorList>
    </citation>
    <scope>NUCLEOTIDE SEQUENCE [LARGE SCALE GENOMIC DNA]</scope>
    <source>
        <strain evidence="3">NZE10 / CBS 128990</strain>
    </source>
</reference>
<protein>
    <submittedName>
        <fullName evidence="2">Uncharacterized protein</fullName>
    </submittedName>
</protein>
<feature type="region of interest" description="Disordered" evidence="1">
    <location>
        <begin position="66"/>
        <end position="111"/>
    </location>
</feature>
<evidence type="ECO:0000313" key="3">
    <source>
        <dbReference type="Proteomes" id="UP000016933"/>
    </source>
</evidence>
<evidence type="ECO:0000256" key="1">
    <source>
        <dbReference type="SAM" id="MobiDB-lite"/>
    </source>
</evidence>
<gene>
    <name evidence="2" type="ORF">DOTSEDRAFT_74240</name>
</gene>